<dbReference type="PANTHER" id="PTHR34605">
    <property type="entry name" value="PHAGE_INTEGRASE DOMAIN-CONTAINING PROTEIN"/>
    <property type="match status" value="1"/>
</dbReference>
<protein>
    <submittedName>
        <fullName evidence="1">Uncharacterized protein</fullName>
    </submittedName>
</protein>
<gene>
    <name evidence="2" type="ORF">IHE44_0012976</name>
    <name evidence="1" type="ORF">IHE44_011046</name>
</gene>
<reference evidence="2 3" key="2">
    <citation type="journal article" date="2021" name="J. Hered.">
        <title>Feather Gene Expression Elucidates the Developmental Basis of Plumage Iridescence in African Starlings.</title>
        <authorList>
            <person name="Rubenstein D.R."/>
            <person name="Corvelo A."/>
            <person name="MacManes M.D."/>
            <person name="Maia R."/>
            <person name="Narzisi G."/>
            <person name="Rousaki A."/>
            <person name="Vandenabeele P."/>
            <person name="Shawkey M.D."/>
            <person name="Solomon J."/>
        </authorList>
    </citation>
    <scope>NUCLEOTIDE SEQUENCE [LARGE SCALE GENOMIC DNA]</scope>
    <source>
        <strain evidence="2">SS15</strain>
    </source>
</reference>
<accession>A0A835TW64</accession>
<evidence type="ECO:0000313" key="1">
    <source>
        <dbReference type="EMBL" id="KAG0121412.1"/>
    </source>
</evidence>
<dbReference type="InterPro" id="IPR052925">
    <property type="entry name" value="Phage_Integrase-like_Recomb"/>
</dbReference>
<dbReference type="Proteomes" id="UP000618051">
    <property type="component" value="Unassembled WGS sequence"/>
</dbReference>
<dbReference type="EMBL" id="JADDUC020000006">
    <property type="protein sequence ID" value="KAI1238258.1"/>
    <property type="molecule type" value="Genomic_DNA"/>
</dbReference>
<dbReference type="SUPFAM" id="SSF47823">
    <property type="entry name" value="lambda integrase-like, N-terminal domain"/>
    <property type="match status" value="1"/>
</dbReference>
<evidence type="ECO:0000313" key="2">
    <source>
        <dbReference type="EMBL" id="KAI1238258.1"/>
    </source>
</evidence>
<reference evidence="1" key="1">
    <citation type="submission" date="2020-10" db="EMBL/GenBank/DDBJ databases">
        <title>Feather gene expression reveals the developmental basis of iridescence in African starlings.</title>
        <authorList>
            <person name="Rubenstein D.R."/>
        </authorList>
    </citation>
    <scope>NUCLEOTIDE SEQUENCE</scope>
    <source>
        <strain evidence="1">SS15</strain>
        <tissue evidence="1">Liver</tissue>
    </source>
</reference>
<proteinExistence type="predicted"/>
<sequence>MEALLLLEDSRESHLWQVYHEGLQNFLSFREGMALSAVWPIPLEQIREFLVVMESQDLPPTKIITYMEGLSFISKMVDHPDPLPDPLICFMISRLKRRTRRSNDEYSPVTIEVLRSLLGTLESVCRSPYECMLFRAIFTVAFFGVLRIEEIVANHQNIAQPELLYLSNLQLTEAPKQQGKYQQFHCHKHNSTLAATTWCHWLS</sequence>
<reference evidence="2" key="3">
    <citation type="submission" date="2022-01" db="EMBL/GenBank/DDBJ databases">
        <authorList>
            <person name="Rubenstein D.R."/>
        </authorList>
    </citation>
    <scope>NUCLEOTIDE SEQUENCE</scope>
    <source>
        <strain evidence="2">SS15</strain>
        <tissue evidence="2">Liver</tissue>
    </source>
</reference>
<name>A0A835TW64_9PASS</name>
<organism evidence="1">
    <name type="scientific">Lamprotornis superbus</name>
    <dbReference type="NCBI Taxonomy" id="245042"/>
    <lineage>
        <taxon>Eukaryota</taxon>
        <taxon>Metazoa</taxon>
        <taxon>Chordata</taxon>
        <taxon>Craniata</taxon>
        <taxon>Vertebrata</taxon>
        <taxon>Euteleostomi</taxon>
        <taxon>Archelosauria</taxon>
        <taxon>Archosauria</taxon>
        <taxon>Dinosauria</taxon>
        <taxon>Saurischia</taxon>
        <taxon>Theropoda</taxon>
        <taxon>Coelurosauria</taxon>
        <taxon>Aves</taxon>
        <taxon>Neognathae</taxon>
        <taxon>Neoaves</taxon>
        <taxon>Telluraves</taxon>
        <taxon>Australaves</taxon>
        <taxon>Passeriformes</taxon>
        <taxon>Sturnidae</taxon>
        <taxon>Lamprotornis</taxon>
    </lineage>
</organism>
<dbReference type="EMBL" id="JADDUC010000050">
    <property type="protein sequence ID" value="KAG0121412.1"/>
    <property type="molecule type" value="Genomic_DNA"/>
</dbReference>
<dbReference type="OrthoDB" id="9907517at2759"/>
<keyword evidence="3" id="KW-1185">Reference proteome</keyword>
<evidence type="ECO:0000313" key="3">
    <source>
        <dbReference type="Proteomes" id="UP000618051"/>
    </source>
</evidence>
<dbReference type="PANTHER" id="PTHR34605:SF3">
    <property type="entry name" value="P CELL-TYPE AGGLUTINATION PROTEIN MAP4-LIKE-RELATED"/>
    <property type="match status" value="1"/>
</dbReference>
<dbReference type="AlphaFoldDB" id="A0A835TW64"/>
<comment type="caution">
    <text evidence="1">The sequence shown here is derived from an EMBL/GenBank/DDBJ whole genome shotgun (WGS) entry which is preliminary data.</text>
</comment>